<name>A0ABU9HJJ7_9FLAO</name>
<gene>
    <name evidence="2" type="ORF">AAEO59_03695</name>
</gene>
<comment type="caution">
    <text evidence="2">The sequence shown here is derived from an EMBL/GenBank/DDBJ whole genome shotgun (WGS) entry which is preliminary data.</text>
</comment>
<dbReference type="EMBL" id="JBBYHU010000004">
    <property type="protein sequence ID" value="MEL1240146.1"/>
    <property type="molecule type" value="Genomic_DNA"/>
</dbReference>
<dbReference type="SUPFAM" id="SSF53448">
    <property type="entry name" value="Nucleotide-diphospho-sugar transferases"/>
    <property type="match status" value="1"/>
</dbReference>
<dbReference type="PANTHER" id="PTHR43685">
    <property type="entry name" value="GLYCOSYLTRANSFERASE"/>
    <property type="match status" value="1"/>
</dbReference>
<accession>A0ABU9HJJ7</accession>
<keyword evidence="2" id="KW-0808">Transferase</keyword>
<dbReference type="InterPro" id="IPR029044">
    <property type="entry name" value="Nucleotide-diphossugar_trans"/>
</dbReference>
<dbReference type="RefSeq" id="WP_341699389.1">
    <property type="nucleotide sequence ID" value="NZ_JBBYHU010000004.1"/>
</dbReference>
<protein>
    <submittedName>
        <fullName evidence="2">Glycosyltransferase</fullName>
        <ecNumber evidence="2">2.4.-.-</ecNumber>
    </submittedName>
</protein>
<dbReference type="Pfam" id="PF00535">
    <property type="entry name" value="Glycos_transf_2"/>
    <property type="match status" value="1"/>
</dbReference>
<evidence type="ECO:0000313" key="3">
    <source>
        <dbReference type="Proteomes" id="UP001398556"/>
    </source>
</evidence>
<dbReference type="GO" id="GO:0016757">
    <property type="term" value="F:glycosyltransferase activity"/>
    <property type="evidence" value="ECO:0007669"/>
    <property type="project" value="UniProtKB-KW"/>
</dbReference>
<evidence type="ECO:0000313" key="2">
    <source>
        <dbReference type="EMBL" id="MEL1240146.1"/>
    </source>
</evidence>
<dbReference type="InterPro" id="IPR001173">
    <property type="entry name" value="Glyco_trans_2-like"/>
</dbReference>
<dbReference type="Proteomes" id="UP001398556">
    <property type="component" value="Unassembled WGS sequence"/>
</dbReference>
<organism evidence="2 3">
    <name type="scientific">Flavobacterium flavipallidum</name>
    <dbReference type="NCBI Taxonomy" id="3139140"/>
    <lineage>
        <taxon>Bacteria</taxon>
        <taxon>Pseudomonadati</taxon>
        <taxon>Bacteroidota</taxon>
        <taxon>Flavobacteriia</taxon>
        <taxon>Flavobacteriales</taxon>
        <taxon>Flavobacteriaceae</taxon>
        <taxon>Flavobacterium</taxon>
    </lineage>
</organism>
<dbReference type="InterPro" id="IPR050834">
    <property type="entry name" value="Glycosyltransf_2"/>
</dbReference>
<dbReference type="Gene3D" id="3.90.550.10">
    <property type="entry name" value="Spore Coat Polysaccharide Biosynthesis Protein SpsA, Chain A"/>
    <property type="match status" value="1"/>
</dbReference>
<dbReference type="EC" id="2.4.-.-" evidence="2"/>
<evidence type="ECO:0000259" key="1">
    <source>
        <dbReference type="Pfam" id="PF00535"/>
    </source>
</evidence>
<keyword evidence="3" id="KW-1185">Reference proteome</keyword>
<keyword evidence="2" id="KW-0328">Glycosyltransferase</keyword>
<reference evidence="2 3" key="1">
    <citation type="submission" date="2024-04" db="EMBL/GenBank/DDBJ databases">
        <title>Flavobacterium sp. DGU99 16S ribosomal RNA gene Genome sequencing and assembly.</title>
        <authorList>
            <person name="Park S."/>
        </authorList>
    </citation>
    <scope>NUCLEOTIDE SEQUENCE [LARGE SCALE GENOMIC DNA]</scope>
    <source>
        <strain evidence="2 3">DGU99</strain>
    </source>
</reference>
<proteinExistence type="predicted"/>
<sequence>MKENTVLISIIIPCYNDWQYVEQAVYSVLNQTYLDKEIIVVDDGSNTKTKEVLKRLEPKITKLITQENQGQSTARNVGIKASKGKFILVLDSDDFFESTFCEKAIVSFEKDSTVKIVTSFVNRLLLNGKKDVFKPTGGTIQHFLKYNGATGSAMFRKSDWENAGGYDEKMKTGFEDWEFYIRLVKQGGYAFVIQEPLFNYRIKDNSTTTKANKNKITLLQYIYLKHQDLYKSNFETFVNHLLSMLEREEFEKNKNTKRIEFKLGNVILSPYRYFKSLICR</sequence>
<dbReference type="PANTHER" id="PTHR43685:SF2">
    <property type="entry name" value="GLYCOSYLTRANSFERASE 2-LIKE DOMAIN-CONTAINING PROTEIN"/>
    <property type="match status" value="1"/>
</dbReference>
<feature type="domain" description="Glycosyltransferase 2-like" evidence="1">
    <location>
        <begin position="9"/>
        <end position="120"/>
    </location>
</feature>